<dbReference type="Proteomes" id="UP001232245">
    <property type="component" value="Unassembled WGS sequence"/>
</dbReference>
<reference evidence="1 2" key="1">
    <citation type="submission" date="2023-07" db="EMBL/GenBank/DDBJ databases">
        <title>Genomic Encyclopedia of Type Strains, Phase IV (KMG-IV): sequencing the most valuable type-strain genomes for metagenomic binning, comparative biology and taxonomic classification.</title>
        <authorList>
            <person name="Goeker M."/>
        </authorList>
    </citation>
    <scope>NUCLEOTIDE SEQUENCE [LARGE SCALE GENOMIC DNA]</scope>
    <source>
        <strain evidence="1 2">DSM 17723</strain>
    </source>
</reference>
<evidence type="ECO:0000313" key="2">
    <source>
        <dbReference type="Proteomes" id="UP001232245"/>
    </source>
</evidence>
<keyword evidence="2" id="KW-1185">Reference proteome</keyword>
<dbReference type="RefSeq" id="WP_174881000.1">
    <property type="nucleotide sequence ID" value="NZ_CADEPK010000299.1"/>
</dbReference>
<name>A0ABT9Z659_9BACI</name>
<gene>
    <name evidence="1" type="ORF">J2S02_003676</name>
</gene>
<evidence type="ECO:0000313" key="1">
    <source>
        <dbReference type="EMBL" id="MDQ0227331.1"/>
    </source>
</evidence>
<protein>
    <submittedName>
        <fullName evidence="1">Uncharacterized protein</fullName>
    </submittedName>
</protein>
<organism evidence="1 2">
    <name type="scientific">Metabacillus niabensis</name>
    <dbReference type="NCBI Taxonomy" id="324854"/>
    <lineage>
        <taxon>Bacteria</taxon>
        <taxon>Bacillati</taxon>
        <taxon>Bacillota</taxon>
        <taxon>Bacilli</taxon>
        <taxon>Bacillales</taxon>
        <taxon>Bacillaceae</taxon>
        <taxon>Metabacillus</taxon>
    </lineage>
</organism>
<comment type="caution">
    <text evidence="1">The sequence shown here is derived from an EMBL/GenBank/DDBJ whole genome shotgun (WGS) entry which is preliminary data.</text>
</comment>
<proteinExistence type="predicted"/>
<accession>A0ABT9Z659</accession>
<sequence length="95" mass="11503">MEMQDYLSREIKQIKNERGDEIEVEVRRYEKHYHAIATICEDKPPFKDYFAEATDRKRMNALRKTLKDLYEQAYSYPTMQFILYPRKNDDTQGEG</sequence>
<dbReference type="EMBL" id="JAUSTZ010000008">
    <property type="protein sequence ID" value="MDQ0227331.1"/>
    <property type="molecule type" value="Genomic_DNA"/>
</dbReference>